<dbReference type="AlphaFoldDB" id="A0A914NJF3"/>
<protein>
    <submittedName>
        <fullName evidence="3">SSD domain-containing protein</fullName>
    </submittedName>
</protein>
<dbReference type="GO" id="GO:0016020">
    <property type="term" value="C:membrane"/>
    <property type="evidence" value="ECO:0007669"/>
    <property type="project" value="InterPro"/>
</dbReference>
<dbReference type="Proteomes" id="UP000887563">
    <property type="component" value="Unplaced"/>
</dbReference>
<evidence type="ECO:0000313" key="2">
    <source>
        <dbReference type="Proteomes" id="UP000887563"/>
    </source>
</evidence>
<proteinExistence type="predicted"/>
<sequence length="50" mass="6086">MPIMPFLVFGIGVDNAFLLIHSWRKWALVEQRELNENKENNQKIEFHFER</sequence>
<dbReference type="InterPro" id="IPR000731">
    <property type="entry name" value="SSD"/>
</dbReference>
<dbReference type="InterPro" id="IPR003392">
    <property type="entry name" value="PTHD_SSD"/>
</dbReference>
<organism evidence="2 3">
    <name type="scientific">Meloidogyne incognita</name>
    <name type="common">Southern root-knot nematode worm</name>
    <name type="synonym">Oxyuris incognita</name>
    <dbReference type="NCBI Taxonomy" id="6306"/>
    <lineage>
        <taxon>Eukaryota</taxon>
        <taxon>Metazoa</taxon>
        <taxon>Ecdysozoa</taxon>
        <taxon>Nematoda</taxon>
        <taxon>Chromadorea</taxon>
        <taxon>Rhabditida</taxon>
        <taxon>Tylenchina</taxon>
        <taxon>Tylenchomorpha</taxon>
        <taxon>Tylenchoidea</taxon>
        <taxon>Meloidogynidae</taxon>
        <taxon>Meloidogyninae</taxon>
        <taxon>Meloidogyne</taxon>
        <taxon>Meloidogyne incognita group</taxon>
    </lineage>
</organism>
<name>A0A914NJF3_MELIC</name>
<feature type="domain" description="SSD" evidence="1">
    <location>
        <begin position="1"/>
        <end position="50"/>
    </location>
</feature>
<keyword evidence="2" id="KW-1185">Reference proteome</keyword>
<evidence type="ECO:0000259" key="1">
    <source>
        <dbReference type="PROSITE" id="PS50156"/>
    </source>
</evidence>
<dbReference type="PROSITE" id="PS50156">
    <property type="entry name" value="SSD"/>
    <property type="match status" value="1"/>
</dbReference>
<evidence type="ECO:0000313" key="3">
    <source>
        <dbReference type="WBParaSite" id="Minc3s05502g38340"/>
    </source>
</evidence>
<dbReference type="WBParaSite" id="Minc3s05502g38340">
    <property type="protein sequence ID" value="Minc3s05502g38340"/>
    <property type="gene ID" value="Minc3s05502g38340"/>
</dbReference>
<accession>A0A914NJF3</accession>
<reference evidence="3" key="1">
    <citation type="submission" date="2022-11" db="UniProtKB">
        <authorList>
            <consortium name="WormBaseParasite"/>
        </authorList>
    </citation>
    <scope>IDENTIFICATION</scope>
</reference>
<dbReference type="Pfam" id="PF02460">
    <property type="entry name" value="Patched"/>
    <property type="match status" value="1"/>
</dbReference>